<feature type="signal peptide" evidence="1">
    <location>
        <begin position="1"/>
        <end position="17"/>
    </location>
</feature>
<name>A0ABP8G2V3_9SPHI</name>
<evidence type="ECO:0000256" key="1">
    <source>
        <dbReference type="SAM" id="SignalP"/>
    </source>
</evidence>
<comment type="caution">
    <text evidence="2">The sequence shown here is derived from an EMBL/GenBank/DDBJ whole genome shotgun (WGS) entry which is preliminary data.</text>
</comment>
<sequence>MKIAKLLLLLIIPAVYISCNQKGKPGTLADDGKPSFAPIVGVKYTEVRRAYANGLKFDSQGFQLVPSYKLHFLTEDSVSMYSPQRDKYFNFKVYFDHDSIFNMANAWYKLKTANRDSMVLQVMNVDGKTIYNLRSNIYVLLYSEEYLKKQPAGKIARMGQPSKQDTDYIRSRTQLAVKVPDSSFAALQPATVKSKSPLVKVERNYMKIDSANSLDAVADYLLPEYNITINKAYANFGYAFTVYVDDKGVLHFRKPKLFIYPENYKATVRVMSGIVDGYLKLYLNVTPGTTLGIPHSSVIVINVRGIKG</sequence>
<evidence type="ECO:0000313" key="2">
    <source>
        <dbReference type="EMBL" id="GAA4316161.1"/>
    </source>
</evidence>
<accession>A0ABP8G2V3</accession>
<dbReference type="Proteomes" id="UP001500582">
    <property type="component" value="Unassembled WGS sequence"/>
</dbReference>
<proteinExistence type="predicted"/>
<gene>
    <name evidence="2" type="ORF">GCM10023149_12970</name>
</gene>
<reference evidence="3" key="1">
    <citation type="journal article" date="2019" name="Int. J. Syst. Evol. Microbiol.">
        <title>The Global Catalogue of Microorganisms (GCM) 10K type strain sequencing project: providing services to taxonomists for standard genome sequencing and annotation.</title>
        <authorList>
            <consortium name="The Broad Institute Genomics Platform"/>
            <consortium name="The Broad Institute Genome Sequencing Center for Infectious Disease"/>
            <person name="Wu L."/>
            <person name="Ma J."/>
        </authorList>
    </citation>
    <scope>NUCLEOTIDE SEQUENCE [LARGE SCALE GENOMIC DNA]</scope>
    <source>
        <strain evidence="3">JCM 17705</strain>
    </source>
</reference>
<dbReference type="RefSeq" id="WP_345210203.1">
    <property type="nucleotide sequence ID" value="NZ_BAABFT010000003.1"/>
</dbReference>
<evidence type="ECO:0000313" key="3">
    <source>
        <dbReference type="Proteomes" id="UP001500582"/>
    </source>
</evidence>
<organism evidence="2 3">
    <name type="scientific">Mucilaginibacter gynuensis</name>
    <dbReference type="NCBI Taxonomy" id="1302236"/>
    <lineage>
        <taxon>Bacteria</taxon>
        <taxon>Pseudomonadati</taxon>
        <taxon>Bacteroidota</taxon>
        <taxon>Sphingobacteriia</taxon>
        <taxon>Sphingobacteriales</taxon>
        <taxon>Sphingobacteriaceae</taxon>
        <taxon>Mucilaginibacter</taxon>
    </lineage>
</organism>
<feature type="chain" id="PRO_5046419685" evidence="1">
    <location>
        <begin position="18"/>
        <end position="308"/>
    </location>
</feature>
<keyword evidence="3" id="KW-1185">Reference proteome</keyword>
<keyword evidence="1" id="KW-0732">Signal</keyword>
<dbReference type="EMBL" id="BAABFT010000003">
    <property type="protein sequence ID" value="GAA4316161.1"/>
    <property type="molecule type" value="Genomic_DNA"/>
</dbReference>
<protein>
    <submittedName>
        <fullName evidence="2">Uncharacterized protein</fullName>
    </submittedName>
</protein>